<reference evidence="1 2" key="1">
    <citation type="submission" date="2015-07" db="EMBL/GenBank/DDBJ databases">
        <title>The genome of Melipona quadrifasciata.</title>
        <authorList>
            <person name="Pan H."/>
            <person name="Kapheim K."/>
        </authorList>
    </citation>
    <scope>NUCLEOTIDE SEQUENCE [LARGE SCALE GENOMIC DNA]</scope>
    <source>
        <strain evidence="1">0111107301</strain>
        <tissue evidence="1">Whole body</tissue>
    </source>
</reference>
<dbReference type="STRING" id="166423.A0A0N0BGX6"/>
<protein>
    <submittedName>
        <fullName evidence="1">Uncharacterized protein</fullName>
    </submittedName>
</protein>
<accession>A0A0N0BGX6</accession>
<dbReference type="OrthoDB" id="7616795at2759"/>
<keyword evidence="2" id="KW-1185">Reference proteome</keyword>
<dbReference type="Proteomes" id="UP000053105">
    <property type="component" value="Unassembled WGS sequence"/>
</dbReference>
<evidence type="ECO:0000313" key="2">
    <source>
        <dbReference type="Proteomes" id="UP000053105"/>
    </source>
</evidence>
<organism evidence="1 2">
    <name type="scientific">Melipona quadrifasciata</name>
    <dbReference type="NCBI Taxonomy" id="166423"/>
    <lineage>
        <taxon>Eukaryota</taxon>
        <taxon>Metazoa</taxon>
        <taxon>Ecdysozoa</taxon>
        <taxon>Arthropoda</taxon>
        <taxon>Hexapoda</taxon>
        <taxon>Insecta</taxon>
        <taxon>Pterygota</taxon>
        <taxon>Neoptera</taxon>
        <taxon>Endopterygota</taxon>
        <taxon>Hymenoptera</taxon>
        <taxon>Apocrita</taxon>
        <taxon>Aculeata</taxon>
        <taxon>Apoidea</taxon>
        <taxon>Anthophila</taxon>
        <taxon>Apidae</taxon>
        <taxon>Melipona</taxon>
    </lineage>
</organism>
<dbReference type="AlphaFoldDB" id="A0A0N0BGX6"/>
<gene>
    <name evidence="1" type="ORF">WN51_12178</name>
</gene>
<evidence type="ECO:0000313" key="1">
    <source>
        <dbReference type="EMBL" id="KOX75434.1"/>
    </source>
</evidence>
<name>A0A0N0BGX6_9HYME</name>
<dbReference type="EMBL" id="KQ435762">
    <property type="protein sequence ID" value="KOX75434.1"/>
    <property type="molecule type" value="Genomic_DNA"/>
</dbReference>
<proteinExistence type="predicted"/>
<sequence>MSTQVRVERYQLLNNQAKRTPLLVASLIAISATEPAKKLGKRGLIGGNNDLDALGVDSSAKYLPPVSTLTTSVRRPYVVSSVPSSSYDLPSYSVPQPTYGVPAYSAPVVAPVPSYSAPVSVPAPTYGVPVSAPLPTFSASAPVSVPSSSYGVPSLSPVQSASTLTASLPLSTGPVSVPSTSYGVPSTVVQSVPSVGVSLNSASYPSQTSSHVSAGGLSLSSFSLPVRSNGVSSYSSGFASGSVSSSLSAAPADDGYSYPAPSKQLLV</sequence>